<proteinExistence type="predicted"/>
<evidence type="ECO:0000313" key="1">
    <source>
        <dbReference type="EMBL" id="QPZ51162.1"/>
    </source>
</evidence>
<organism evidence="1">
    <name type="scientific">Clavaria fumosa</name>
    <dbReference type="NCBI Taxonomy" id="264083"/>
    <lineage>
        <taxon>Eukaryota</taxon>
        <taxon>Fungi</taxon>
        <taxon>Dikarya</taxon>
        <taxon>Basidiomycota</taxon>
        <taxon>Agaricomycotina</taxon>
        <taxon>Agaricomycetes</taxon>
        <taxon>Agaricomycetidae</taxon>
        <taxon>Agaricales</taxon>
        <taxon>Clavariineae</taxon>
        <taxon>Clavariaceae</taxon>
        <taxon>Clavaria</taxon>
    </lineage>
</organism>
<sequence>MKKRHLLAPHQIRLSMFLNVLYAYLGEDILQHSHNSLFNKEIFAYNLNQPKIDLSSKEGENYLLNILKEDNFLIEGWSKEDQIKWFKNPNFNKFTKKSNNKDK</sequence>
<protein>
    <submittedName>
        <fullName evidence="1">Uncharacterized protein</fullName>
    </submittedName>
</protein>
<reference evidence="1" key="1">
    <citation type="journal article" date="2020" name="IMA Fungus">
        <title>The 256 kb mitochondrial genome of Clavaria fumosa is the largest among phylum Basidiomycota and is rich in introns and intronic ORFs.</title>
        <authorList>
            <person name="Wang X."/>
            <person name="Wang Y."/>
            <person name="Yao W."/>
            <person name="Shen J."/>
            <person name="Chen M."/>
            <person name="Gao M."/>
            <person name="Ren J."/>
            <person name="Li Q."/>
            <person name="Liu N."/>
        </authorList>
    </citation>
    <scope>NUCLEOTIDE SEQUENCE</scope>
</reference>
<name>A0A7T3U4U4_9AGAR</name>
<dbReference type="AlphaFoldDB" id="A0A7T3U4U4"/>
<keyword evidence="1" id="KW-0496">Mitochondrion</keyword>
<dbReference type="GeneID" id="65338598"/>
<dbReference type="EMBL" id="MT114157">
    <property type="protein sequence ID" value="QPZ51162.1"/>
    <property type="molecule type" value="Genomic_DNA"/>
</dbReference>
<gene>
    <name evidence="1" type="primary">orf103</name>
</gene>
<geneLocation type="mitochondrion" evidence="1"/>
<dbReference type="RefSeq" id="YP_010130260.1">
    <property type="nucleotide sequence ID" value="NC_056336.1"/>
</dbReference>
<accession>A0A7T3U4U4</accession>